<protein>
    <submittedName>
        <fullName evidence="2">NAD(P)H-binding protein</fullName>
    </submittedName>
</protein>
<evidence type="ECO:0000313" key="2">
    <source>
        <dbReference type="EMBL" id="KAB2443664.1"/>
    </source>
</evidence>
<feature type="domain" description="NAD(P)-binding" evidence="1">
    <location>
        <begin position="7"/>
        <end position="199"/>
    </location>
</feature>
<dbReference type="AlphaFoldDB" id="A0A7V7V6L6"/>
<name>A0A7V7V6L6_9BACI</name>
<organism evidence="2 3">
    <name type="scientific">Bacillus luti</name>
    <dbReference type="NCBI Taxonomy" id="2026191"/>
    <lineage>
        <taxon>Bacteria</taxon>
        <taxon>Bacillati</taxon>
        <taxon>Bacillota</taxon>
        <taxon>Bacilli</taxon>
        <taxon>Bacillales</taxon>
        <taxon>Bacillaceae</taxon>
        <taxon>Bacillus</taxon>
        <taxon>Bacillus cereus group</taxon>
    </lineage>
</organism>
<evidence type="ECO:0000313" key="3">
    <source>
        <dbReference type="Proteomes" id="UP000470409"/>
    </source>
</evidence>
<dbReference type="Gene3D" id="3.40.50.720">
    <property type="entry name" value="NAD(P)-binding Rossmann-like Domain"/>
    <property type="match status" value="1"/>
</dbReference>
<comment type="caution">
    <text evidence="2">The sequence shown here is derived from an EMBL/GenBank/DDBJ whole genome shotgun (WGS) entry which is preliminary data.</text>
</comment>
<dbReference type="EMBL" id="WBPG01000014">
    <property type="protein sequence ID" value="KAB2443664.1"/>
    <property type="molecule type" value="Genomic_DNA"/>
</dbReference>
<dbReference type="SUPFAM" id="SSF51735">
    <property type="entry name" value="NAD(P)-binding Rossmann-fold domains"/>
    <property type="match status" value="1"/>
</dbReference>
<dbReference type="Proteomes" id="UP000470409">
    <property type="component" value="Unassembled WGS sequence"/>
</dbReference>
<reference evidence="2 3" key="1">
    <citation type="submission" date="2019-10" db="EMBL/GenBank/DDBJ databases">
        <title>Bacillus from the desert of Cuatro Cinegas, Coahuila.</title>
        <authorList>
            <person name="Olmedo-Alvarez G."/>
            <person name="Saldana S."/>
            <person name="Barcelo D."/>
        </authorList>
    </citation>
    <scope>NUCLEOTIDE SEQUENCE [LARGE SCALE GENOMIC DNA]</scope>
    <source>
        <strain evidence="2 3">CH155b_5T</strain>
    </source>
</reference>
<dbReference type="InterPro" id="IPR016040">
    <property type="entry name" value="NAD(P)-bd_dom"/>
</dbReference>
<gene>
    <name evidence="2" type="ORF">F8163_11440</name>
</gene>
<dbReference type="PANTHER" id="PTHR43355">
    <property type="entry name" value="FLAVIN REDUCTASE (NADPH)"/>
    <property type="match status" value="1"/>
</dbReference>
<evidence type="ECO:0000259" key="1">
    <source>
        <dbReference type="Pfam" id="PF13460"/>
    </source>
</evidence>
<dbReference type="GO" id="GO:0042602">
    <property type="term" value="F:riboflavin reductase (NADPH) activity"/>
    <property type="evidence" value="ECO:0007669"/>
    <property type="project" value="TreeGrafter"/>
</dbReference>
<proteinExistence type="predicted"/>
<dbReference type="GO" id="GO:0004074">
    <property type="term" value="F:biliverdin reductase [NAD(P)H] activity"/>
    <property type="evidence" value="ECO:0007669"/>
    <property type="project" value="TreeGrafter"/>
</dbReference>
<accession>A0A7V7V6L6</accession>
<dbReference type="Pfam" id="PF13460">
    <property type="entry name" value="NAD_binding_10"/>
    <property type="match status" value="1"/>
</dbReference>
<dbReference type="PANTHER" id="PTHR43355:SF2">
    <property type="entry name" value="FLAVIN REDUCTASE (NADPH)"/>
    <property type="match status" value="1"/>
</dbReference>
<dbReference type="RefSeq" id="WP_151625955.1">
    <property type="nucleotide sequence ID" value="NZ_WBPG01000014.1"/>
</dbReference>
<dbReference type="InterPro" id="IPR051606">
    <property type="entry name" value="Polyketide_Oxido-like"/>
</dbReference>
<sequence>MKLTIFGANGTIGQLVVKEALQNGDQVIAYVRRENALPISHENLQIVVGNLDDSKKIEEVIAGSDAVISALGPRLDKSRKIKALPIAAAHQMIIKVMQKLDKKRLITLATPTIKAKEDRSQVITILPRIMAKLLFPTGYQEMKRIEQLVKHSRLDWTVVRIINPNVKHVDKGYNISLGDTKGSMNVSRENVAKCLFEMTRKHEYIKKMPIVFNN</sequence>
<dbReference type="InterPro" id="IPR036291">
    <property type="entry name" value="NAD(P)-bd_dom_sf"/>
</dbReference>